<evidence type="ECO:0000259" key="8">
    <source>
        <dbReference type="Pfam" id="PF14693"/>
    </source>
</evidence>
<evidence type="ECO:0000256" key="1">
    <source>
        <dbReference type="ARBA" id="ARBA00022730"/>
    </source>
</evidence>
<dbReference type="NCBIfam" id="NF004131">
    <property type="entry name" value="PRK05618.2-1"/>
    <property type="match status" value="1"/>
</dbReference>
<proteinExistence type="inferred from homology"/>
<dbReference type="PANTHER" id="PTHR33284">
    <property type="entry name" value="RIBOSOMAL PROTEIN L25/GLN-TRNA SYNTHETASE, ANTI-CODON-BINDING DOMAIN-CONTAINING PROTEIN"/>
    <property type="match status" value="1"/>
</dbReference>
<dbReference type="InterPro" id="IPR020057">
    <property type="entry name" value="Ribosomal_bL25_b-dom"/>
</dbReference>
<keyword evidence="4 5" id="KW-0687">Ribonucleoprotein</keyword>
<organism evidence="9 10">
    <name type="scientific">Nesterenkonia aerolata</name>
    <dbReference type="NCBI Taxonomy" id="3074079"/>
    <lineage>
        <taxon>Bacteria</taxon>
        <taxon>Bacillati</taxon>
        <taxon>Actinomycetota</taxon>
        <taxon>Actinomycetes</taxon>
        <taxon>Micrococcales</taxon>
        <taxon>Micrococcaceae</taxon>
        <taxon>Nesterenkonia</taxon>
    </lineage>
</organism>
<dbReference type="Pfam" id="PF14693">
    <property type="entry name" value="Ribosomal_TL5_C"/>
    <property type="match status" value="1"/>
</dbReference>
<feature type="compositionally biased region" description="Acidic residues" evidence="6">
    <location>
        <begin position="176"/>
        <end position="220"/>
    </location>
</feature>
<dbReference type="PANTHER" id="PTHR33284:SF1">
    <property type="entry name" value="RIBOSOMAL PROTEIN L25_GLN-TRNA SYNTHETASE, ANTI-CODON-BINDING DOMAIN-CONTAINING PROTEIN"/>
    <property type="match status" value="1"/>
</dbReference>
<dbReference type="Gene3D" id="2.40.240.10">
    <property type="entry name" value="Ribosomal Protein L25, Chain P"/>
    <property type="match status" value="1"/>
</dbReference>
<dbReference type="RefSeq" id="WP_310548338.1">
    <property type="nucleotide sequence ID" value="NZ_JAVKGR010000007.1"/>
</dbReference>
<dbReference type="EMBL" id="JAVKGR010000007">
    <property type="protein sequence ID" value="MDR8019348.1"/>
    <property type="molecule type" value="Genomic_DNA"/>
</dbReference>
<comment type="subunit">
    <text evidence="5">Part of the 50S ribosomal subunit; part of the 5S rRNA/L5/L18/L25 subcomplex. Contacts the 5S rRNA. Binds to the 5S rRNA independently of L5 and L18.</text>
</comment>
<dbReference type="SUPFAM" id="SSF50715">
    <property type="entry name" value="Ribosomal protein L25-like"/>
    <property type="match status" value="1"/>
</dbReference>
<sequence>MSDKIQIQALVRTEFGKGASRQARRAGRIPAVVYGHGEDPIHILLPEHQTTLAVRNPNALITLDIEGKDQLVIPKDIQRDPLKRTVDHLDLLTVRRGEKIVVDVSVEVVGEPAQGFEHFLEQATVSVEAEATHLPESIVVDITDFEENALPEHLQLPGGVELAMTDLESPIVSIQEPEEQDLGDEPETEEEAEVAEGEEAAEGESEESGDSDSEESDSDE</sequence>
<evidence type="ECO:0000256" key="2">
    <source>
        <dbReference type="ARBA" id="ARBA00022884"/>
    </source>
</evidence>
<dbReference type="InterPro" id="IPR011035">
    <property type="entry name" value="Ribosomal_bL25/Gln-tRNA_synth"/>
</dbReference>
<dbReference type="Gene3D" id="2.170.120.20">
    <property type="entry name" value="Ribosomal protein L25, beta domain"/>
    <property type="match status" value="1"/>
</dbReference>
<keyword evidence="2 5" id="KW-0694">RNA-binding</keyword>
<dbReference type="InterPro" id="IPR020056">
    <property type="entry name" value="Rbsml_bL25/Gln-tRNA_synth_N"/>
</dbReference>
<keyword evidence="1 5" id="KW-0699">rRNA-binding</keyword>
<evidence type="ECO:0000259" key="7">
    <source>
        <dbReference type="Pfam" id="PF01386"/>
    </source>
</evidence>
<feature type="region of interest" description="Disordered" evidence="6">
    <location>
        <begin position="173"/>
        <end position="220"/>
    </location>
</feature>
<reference evidence="9 10" key="1">
    <citation type="submission" date="2023-09" db="EMBL/GenBank/DDBJ databases">
        <title>Description of three actinobacteria isolated from air of manufacturing shop in a pharmaceutical factory.</title>
        <authorList>
            <person name="Zhang D.-F."/>
        </authorList>
    </citation>
    <scope>NUCLEOTIDE SEQUENCE [LARGE SCALE GENOMIC DNA]</scope>
    <source>
        <strain evidence="9 10">LY-0111</strain>
    </source>
</reference>
<comment type="function">
    <text evidence="5">This is one of the proteins that binds to the 5S RNA in the ribosome where it forms part of the central protuberance.</text>
</comment>
<name>A0ABU2DS71_9MICC</name>
<comment type="caution">
    <text evidence="9">The sequence shown here is derived from an EMBL/GenBank/DDBJ whole genome shotgun (WGS) entry which is preliminary data.</text>
</comment>
<comment type="similarity">
    <text evidence="5">Belongs to the bacterial ribosomal protein bL25 family. CTC subfamily.</text>
</comment>
<dbReference type="InterPro" id="IPR029751">
    <property type="entry name" value="Ribosomal_L25_dom"/>
</dbReference>
<evidence type="ECO:0000313" key="9">
    <source>
        <dbReference type="EMBL" id="MDR8019348.1"/>
    </source>
</evidence>
<feature type="domain" description="Large ribosomal subunit protein bL25 L25" evidence="7">
    <location>
        <begin position="7"/>
        <end position="91"/>
    </location>
</feature>
<evidence type="ECO:0000256" key="5">
    <source>
        <dbReference type="HAMAP-Rule" id="MF_01334"/>
    </source>
</evidence>
<dbReference type="InterPro" id="IPR020930">
    <property type="entry name" value="Ribosomal_uL5_bac-type"/>
</dbReference>
<dbReference type="InterPro" id="IPR037121">
    <property type="entry name" value="Ribosomal_bL25_C"/>
</dbReference>
<dbReference type="NCBIfam" id="TIGR00731">
    <property type="entry name" value="bL25_bact_ctc"/>
    <property type="match status" value="1"/>
</dbReference>
<protein>
    <recommendedName>
        <fullName evidence="5">Large ribosomal subunit protein bL25</fullName>
    </recommendedName>
    <alternativeName>
        <fullName evidence="5">General stress protein CTC</fullName>
    </alternativeName>
</protein>
<evidence type="ECO:0000256" key="6">
    <source>
        <dbReference type="SAM" id="MobiDB-lite"/>
    </source>
</evidence>
<evidence type="ECO:0000256" key="3">
    <source>
        <dbReference type="ARBA" id="ARBA00022980"/>
    </source>
</evidence>
<dbReference type="Pfam" id="PF01386">
    <property type="entry name" value="Ribosomal_L25p"/>
    <property type="match status" value="1"/>
</dbReference>
<evidence type="ECO:0000313" key="10">
    <source>
        <dbReference type="Proteomes" id="UP001251870"/>
    </source>
</evidence>
<dbReference type="HAMAP" id="MF_01334">
    <property type="entry name" value="Ribosomal_bL25_CTC"/>
    <property type="match status" value="1"/>
</dbReference>
<accession>A0ABU2DS71</accession>
<dbReference type="InterPro" id="IPR001021">
    <property type="entry name" value="Ribosomal_bL25_long"/>
</dbReference>
<evidence type="ECO:0000256" key="4">
    <source>
        <dbReference type="ARBA" id="ARBA00023274"/>
    </source>
</evidence>
<keyword evidence="10" id="KW-1185">Reference proteome</keyword>
<gene>
    <name evidence="5" type="primary">rplY</name>
    <name evidence="5" type="synonym">ctc</name>
    <name evidence="9" type="ORF">RIL96_07185</name>
</gene>
<dbReference type="GO" id="GO:0005840">
    <property type="term" value="C:ribosome"/>
    <property type="evidence" value="ECO:0007669"/>
    <property type="project" value="UniProtKB-KW"/>
</dbReference>
<dbReference type="Proteomes" id="UP001251870">
    <property type="component" value="Unassembled WGS sequence"/>
</dbReference>
<keyword evidence="3 5" id="KW-0689">Ribosomal protein</keyword>
<feature type="domain" description="Large ribosomal subunit protein bL25 beta" evidence="8">
    <location>
        <begin position="99"/>
        <end position="177"/>
    </location>
</feature>
<dbReference type="CDD" id="cd00495">
    <property type="entry name" value="Ribosomal_L25_TL5_CTC"/>
    <property type="match status" value="1"/>
</dbReference>